<keyword evidence="3 8" id="KW-0689">Ribosomal protein</keyword>
<accession>G3I1S0</accession>
<comment type="subunit">
    <text evidence="5">Heterodimer with RPLP1 at the lateral ribosomal stalk of the large ribosomal subunit.</text>
</comment>
<keyword evidence="4" id="KW-0687">Ribonucleoprotein</keyword>
<evidence type="ECO:0000256" key="6">
    <source>
        <dbReference type="ARBA" id="ARBA00035301"/>
    </source>
</evidence>
<dbReference type="EMBL" id="JH001089">
    <property type="protein sequence ID" value="EGW13149.1"/>
    <property type="molecule type" value="Genomic_DNA"/>
</dbReference>
<dbReference type="GO" id="GO:1990904">
    <property type="term" value="C:ribonucleoprotein complex"/>
    <property type="evidence" value="ECO:0007669"/>
    <property type="project" value="UniProtKB-KW"/>
</dbReference>
<name>G3I1S0_CRIGR</name>
<dbReference type="InParanoid" id="G3I1S0"/>
<evidence type="ECO:0000313" key="8">
    <source>
        <dbReference type="EMBL" id="EGW13149.1"/>
    </source>
</evidence>
<comment type="function">
    <text evidence="1">Plays an important role in the elongation step of protein synthesis.</text>
</comment>
<dbReference type="AlphaFoldDB" id="G3I1S0"/>
<proteinExistence type="inferred from homology"/>
<gene>
    <name evidence="8" type="ORF">I79_017339</name>
</gene>
<evidence type="ECO:0000256" key="4">
    <source>
        <dbReference type="ARBA" id="ARBA00023274"/>
    </source>
</evidence>
<dbReference type="InterPro" id="IPR038716">
    <property type="entry name" value="P1/P2_N_sf"/>
</dbReference>
<dbReference type="Pfam" id="PF00428">
    <property type="entry name" value="Ribosomal_60s"/>
    <property type="match status" value="1"/>
</dbReference>
<reference evidence="9" key="1">
    <citation type="journal article" date="2011" name="Nat. Biotechnol.">
        <title>The genomic sequence of the Chinese hamster ovary (CHO)-K1 cell line.</title>
        <authorList>
            <person name="Xu X."/>
            <person name="Nagarajan H."/>
            <person name="Lewis N.E."/>
            <person name="Pan S."/>
            <person name="Cai Z."/>
            <person name="Liu X."/>
            <person name="Chen W."/>
            <person name="Xie M."/>
            <person name="Wang W."/>
            <person name="Hammond S."/>
            <person name="Andersen M.R."/>
            <person name="Neff N."/>
            <person name="Passarelli B."/>
            <person name="Koh W."/>
            <person name="Fan H.C."/>
            <person name="Wang J."/>
            <person name="Gui Y."/>
            <person name="Lee K.H."/>
            <person name="Betenbaugh M.J."/>
            <person name="Quake S.R."/>
            <person name="Famili I."/>
            <person name="Palsson B.O."/>
            <person name="Wang J."/>
        </authorList>
    </citation>
    <scope>NUCLEOTIDE SEQUENCE [LARGE SCALE GENOMIC DNA]</scope>
    <source>
        <strain evidence="9">CHO K1 cell line</strain>
    </source>
</reference>
<evidence type="ECO:0000256" key="7">
    <source>
        <dbReference type="ARBA" id="ARBA00035443"/>
    </source>
</evidence>
<dbReference type="Proteomes" id="UP000001075">
    <property type="component" value="Unassembled WGS sequence"/>
</dbReference>
<protein>
    <recommendedName>
        <fullName evidence="6">Large ribosomal subunit protein P2</fullName>
    </recommendedName>
    <alternativeName>
        <fullName evidence="7">60S acidic ribosomal protein P2</fullName>
    </alternativeName>
</protein>
<evidence type="ECO:0000256" key="2">
    <source>
        <dbReference type="ARBA" id="ARBA00005436"/>
    </source>
</evidence>
<evidence type="ECO:0000256" key="1">
    <source>
        <dbReference type="ARBA" id="ARBA00003362"/>
    </source>
</evidence>
<dbReference type="STRING" id="10029.G3I1S0"/>
<dbReference type="FunFam" id="1.10.10.1410:FF:000002">
    <property type="entry name" value="60S acidic ribosomal protein P2"/>
    <property type="match status" value="1"/>
</dbReference>
<evidence type="ECO:0000256" key="5">
    <source>
        <dbReference type="ARBA" id="ARBA00023611"/>
    </source>
</evidence>
<dbReference type="Gene3D" id="1.10.10.1410">
    <property type="match status" value="1"/>
</dbReference>
<sequence>MNALIKAAGVNAEPFWPSLFAKALANVNIESLTCSTGAAWPLLLLLPLLRRKEAGAATVEGAKQEAKKEEEECGGGMGFAFFNYTSFANMFNKKLNV</sequence>
<organism evidence="8 9">
    <name type="scientific">Cricetulus griseus</name>
    <name type="common">Chinese hamster</name>
    <name type="synonym">Cricetulus barabensis griseus</name>
    <dbReference type="NCBI Taxonomy" id="10029"/>
    <lineage>
        <taxon>Eukaryota</taxon>
        <taxon>Metazoa</taxon>
        <taxon>Chordata</taxon>
        <taxon>Craniata</taxon>
        <taxon>Vertebrata</taxon>
        <taxon>Euteleostomi</taxon>
        <taxon>Mammalia</taxon>
        <taxon>Eutheria</taxon>
        <taxon>Euarchontoglires</taxon>
        <taxon>Glires</taxon>
        <taxon>Rodentia</taxon>
        <taxon>Myomorpha</taxon>
        <taxon>Muroidea</taxon>
        <taxon>Cricetidae</taxon>
        <taxon>Cricetinae</taxon>
        <taxon>Cricetulus</taxon>
    </lineage>
</organism>
<evidence type="ECO:0000313" key="9">
    <source>
        <dbReference type="Proteomes" id="UP000001075"/>
    </source>
</evidence>
<comment type="similarity">
    <text evidence="2">Belongs to the eukaryotic ribosomal protein P1/P2 family.</text>
</comment>
<dbReference type="GO" id="GO:0005840">
    <property type="term" value="C:ribosome"/>
    <property type="evidence" value="ECO:0007669"/>
    <property type="project" value="UniProtKB-KW"/>
</dbReference>
<evidence type="ECO:0000256" key="3">
    <source>
        <dbReference type="ARBA" id="ARBA00022980"/>
    </source>
</evidence>